<accession>A0A2T2NJ53</accession>
<keyword evidence="1" id="KW-0732">Signal</keyword>
<evidence type="ECO:0000313" key="4">
    <source>
        <dbReference type="Proteomes" id="UP000240883"/>
    </source>
</evidence>
<evidence type="ECO:0000313" key="3">
    <source>
        <dbReference type="EMBL" id="PSN65464.1"/>
    </source>
</evidence>
<dbReference type="AlphaFoldDB" id="A0A2T2NJ53"/>
<dbReference type="InterPro" id="IPR001214">
    <property type="entry name" value="SET_dom"/>
</dbReference>
<dbReference type="Proteomes" id="UP000240883">
    <property type="component" value="Unassembled WGS sequence"/>
</dbReference>
<reference evidence="3 4" key="1">
    <citation type="journal article" date="2018" name="Front. Microbiol.">
        <title>Genome-Wide Analysis of Corynespora cassiicola Leaf Fall Disease Putative Effectors.</title>
        <authorList>
            <person name="Lopez D."/>
            <person name="Ribeiro S."/>
            <person name="Label P."/>
            <person name="Fumanal B."/>
            <person name="Venisse J.S."/>
            <person name="Kohler A."/>
            <person name="de Oliveira R.R."/>
            <person name="Labutti K."/>
            <person name="Lipzen A."/>
            <person name="Lail K."/>
            <person name="Bauer D."/>
            <person name="Ohm R.A."/>
            <person name="Barry K.W."/>
            <person name="Spatafora J."/>
            <person name="Grigoriev I.V."/>
            <person name="Martin F.M."/>
            <person name="Pujade-Renaud V."/>
        </authorList>
    </citation>
    <scope>NUCLEOTIDE SEQUENCE [LARGE SCALE GENOMIC DNA]</scope>
    <source>
        <strain evidence="3 4">Philippines</strain>
    </source>
</reference>
<dbReference type="EMBL" id="KZ678137">
    <property type="protein sequence ID" value="PSN65464.1"/>
    <property type="molecule type" value="Genomic_DNA"/>
</dbReference>
<dbReference type="SMART" id="SM00317">
    <property type="entry name" value="SET"/>
    <property type="match status" value="1"/>
</dbReference>
<dbReference type="Gene3D" id="2.170.270.10">
    <property type="entry name" value="SET domain"/>
    <property type="match status" value="1"/>
</dbReference>
<feature type="signal peptide" evidence="1">
    <location>
        <begin position="1"/>
        <end position="29"/>
    </location>
</feature>
<dbReference type="STRING" id="1448308.A0A2T2NJ53"/>
<dbReference type="OrthoDB" id="438641at2759"/>
<protein>
    <submittedName>
        <fullName evidence="3">SET domain-containing protein</fullName>
    </submittedName>
</protein>
<evidence type="ECO:0000256" key="1">
    <source>
        <dbReference type="SAM" id="SignalP"/>
    </source>
</evidence>
<name>A0A2T2NJ53_CORCC</name>
<dbReference type="PANTHER" id="PTHR47332:SF4">
    <property type="entry name" value="SET DOMAIN-CONTAINING PROTEIN 5"/>
    <property type="match status" value="1"/>
</dbReference>
<dbReference type="InterPro" id="IPR046341">
    <property type="entry name" value="SET_dom_sf"/>
</dbReference>
<keyword evidence="4" id="KW-1185">Reference proteome</keyword>
<feature type="domain" description="SET" evidence="2">
    <location>
        <begin position="129"/>
        <end position="217"/>
    </location>
</feature>
<dbReference type="PROSITE" id="PS50280">
    <property type="entry name" value="SET"/>
    <property type="match status" value="1"/>
</dbReference>
<dbReference type="PANTHER" id="PTHR47332">
    <property type="entry name" value="SET DOMAIN-CONTAINING PROTEIN 5"/>
    <property type="match status" value="1"/>
</dbReference>
<dbReference type="CDD" id="cd20071">
    <property type="entry name" value="SET_SMYD"/>
    <property type="match status" value="1"/>
</dbReference>
<feature type="chain" id="PRO_5015730891" evidence="1">
    <location>
        <begin position="30"/>
        <end position="360"/>
    </location>
</feature>
<dbReference type="InterPro" id="IPR053185">
    <property type="entry name" value="SET_domain_protein"/>
</dbReference>
<evidence type="ECO:0000259" key="2">
    <source>
        <dbReference type="PROSITE" id="PS50280"/>
    </source>
</evidence>
<organism evidence="3 4">
    <name type="scientific">Corynespora cassiicola Philippines</name>
    <dbReference type="NCBI Taxonomy" id="1448308"/>
    <lineage>
        <taxon>Eukaryota</taxon>
        <taxon>Fungi</taxon>
        <taxon>Dikarya</taxon>
        <taxon>Ascomycota</taxon>
        <taxon>Pezizomycotina</taxon>
        <taxon>Dothideomycetes</taxon>
        <taxon>Pleosporomycetidae</taxon>
        <taxon>Pleosporales</taxon>
        <taxon>Corynesporascaceae</taxon>
        <taxon>Corynespora</taxon>
    </lineage>
</organism>
<dbReference type="Pfam" id="PF00856">
    <property type="entry name" value="SET"/>
    <property type="match status" value="1"/>
</dbReference>
<gene>
    <name evidence="3" type="ORF">BS50DRAFT_622668</name>
</gene>
<sequence length="360" mass="39141">MPFPNHPTLPPATLPLLCALFTLPSQTSATTFLLPLPSLLTAHQHSLSTSPNPYSPHTPWSHAPICHHASGPSPAKYCAYTSNTTGALGFTAITTPARARSAASAMLAENPAGVFLSHLHGQGEGDAAWPFDVVAVPGKGMGVVATRRIARLEVLMVDRAVLVVDLDIEEEMRDRGKRINHACTPNAFVLFSPTGLSVAVKAYRDIEPGEEITISYLLLGQPHASRSSTLARWGFSCTCALCALDPAARLASDARRELIQQSAHRILGLWREGKVHDAISLAKKSAELIIEEDVWPLLTDEYALLARLSLAVGEREEAEEYGRMCWELLRDLGFLGEEEEEEEWSLEGLLEMLGGRGMYG</sequence>
<dbReference type="SUPFAM" id="SSF82199">
    <property type="entry name" value="SET domain"/>
    <property type="match status" value="1"/>
</dbReference>
<proteinExistence type="predicted"/>